<organism evidence="1 2">
    <name type="scientific">Burkholderia pyrrocinia</name>
    <name type="common">Pseudomonas pyrrocinia</name>
    <dbReference type="NCBI Taxonomy" id="60550"/>
    <lineage>
        <taxon>Bacteria</taxon>
        <taxon>Pseudomonadati</taxon>
        <taxon>Pseudomonadota</taxon>
        <taxon>Betaproteobacteria</taxon>
        <taxon>Burkholderiales</taxon>
        <taxon>Burkholderiaceae</taxon>
        <taxon>Burkholderia</taxon>
        <taxon>Burkholderia cepacia complex</taxon>
    </lineage>
</organism>
<proteinExistence type="predicted"/>
<protein>
    <submittedName>
        <fullName evidence="1">Uncharacterized protein</fullName>
    </submittedName>
</protein>
<gene>
    <name evidence="1" type="ORF">WN985_28065</name>
</gene>
<evidence type="ECO:0000313" key="1">
    <source>
        <dbReference type="EMBL" id="WZW56404.1"/>
    </source>
</evidence>
<dbReference type="EMBL" id="CP150850">
    <property type="protein sequence ID" value="WZW56404.1"/>
    <property type="molecule type" value="Genomic_DNA"/>
</dbReference>
<name>A0ABZ3BP97_BURPY</name>
<evidence type="ECO:0000313" key="2">
    <source>
        <dbReference type="Proteomes" id="UP001484179"/>
    </source>
</evidence>
<sequence length="88" mass="9826">MSAFERVVNEGGTEALNEHRPVFRRKIVCALDRWHERNLQHGAALADGHQSVLVMNSHTENMGYTACVFYLSAIGATARLTALNGRWT</sequence>
<keyword evidence="2" id="KW-1185">Reference proteome</keyword>
<dbReference type="Proteomes" id="UP001484179">
    <property type="component" value="Chromosome 2"/>
</dbReference>
<reference evidence="1 2" key="1">
    <citation type="submission" date="2024-04" db="EMBL/GenBank/DDBJ databases">
        <title>Biological Control Activity of Plant Growth Promoting Rhizobacteria Burkholderia pyrrocinia BX1 against Tobacco black shank Introduction Tobacco black shank (TBS) caused by the oomycete Phytophthora. nicotianae (P. nicotianae) has become a destructive soil.</title>
        <authorList>
            <person name="Liu X."/>
            <person name="Shu C."/>
        </authorList>
    </citation>
    <scope>NUCLEOTIDE SEQUENCE [LARGE SCALE GENOMIC DNA]</scope>
    <source>
        <strain evidence="1 2">BX1</strain>
    </source>
</reference>
<accession>A0ABZ3BP97</accession>
<dbReference type="RefSeq" id="WP_342310304.1">
    <property type="nucleotide sequence ID" value="NZ_CP150850.1"/>
</dbReference>